<reference evidence="5" key="1">
    <citation type="journal article" date="2021" name="Nat. Commun.">
        <title>Genetic determinants of endophytism in the Arabidopsis root mycobiome.</title>
        <authorList>
            <person name="Mesny F."/>
            <person name="Miyauchi S."/>
            <person name="Thiergart T."/>
            <person name="Pickel B."/>
            <person name="Atanasova L."/>
            <person name="Karlsson M."/>
            <person name="Huettel B."/>
            <person name="Barry K.W."/>
            <person name="Haridas S."/>
            <person name="Chen C."/>
            <person name="Bauer D."/>
            <person name="Andreopoulos W."/>
            <person name="Pangilinan J."/>
            <person name="LaButti K."/>
            <person name="Riley R."/>
            <person name="Lipzen A."/>
            <person name="Clum A."/>
            <person name="Drula E."/>
            <person name="Henrissat B."/>
            <person name="Kohler A."/>
            <person name="Grigoriev I.V."/>
            <person name="Martin F.M."/>
            <person name="Hacquard S."/>
        </authorList>
    </citation>
    <scope>NUCLEOTIDE SEQUENCE</scope>
    <source>
        <strain evidence="5">MPI-SDFR-AT-0068</strain>
    </source>
</reference>
<dbReference type="CDD" id="cd12087">
    <property type="entry name" value="TM_EGFR-like"/>
    <property type="match status" value="1"/>
</dbReference>
<keyword evidence="2" id="KW-0472">Membrane</keyword>
<evidence type="ECO:0000259" key="4">
    <source>
        <dbReference type="PROSITE" id="PS51767"/>
    </source>
</evidence>
<keyword evidence="6" id="KW-1185">Reference proteome</keyword>
<evidence type="ECO:0000256" key="2">
    <source>
        <dbReference type="SAM" id="Phobius"/>
    </source>
</evidence>
<feature type="signal peptide" evidence="3">
    <location>
        <begin position="1"/>
        <end position="22"/>
    </location>
</feature>
<feature type="chain" id="PRO_5035452416" evidence="3">
    <location>
        <begin position="23"/>
        <end position="566"/>
    </location>
</feature>
<feature type="domain" description="Peptidase A1" evidence="4">
    <location>
        <begin position="46"/>
        <end position="395"/>
    </location>
</feature>
<feature type="transmembrane region" description="Helical" evidence="2">
    <location>
        <begin position="484"/>
        <end position="506"/>
    </location>
</feature>
<feature type="region of interest" description="Disordered" evidence="1">
    <location>
        <begin position="425"/>
        <end position="476"/>
    </location>
</feature>
<dbReference type="InterPro" id="IPR021109">
    <property type="entry name" value="Peptidase_aspartic_dom_sf"/>
</dbReference>
<evidence type="ECO:0000313" key="6">
    <source>
        <dbReference type="Proteomes" id="UP000813427"/>
    </source>
</evidence>
<dbReference type="EMBL" id="JAGPXF010000001">
    <property type="protein sequence ID" value="KAH7263646.1"/>
    <property type="molecule type" value="Genomic_DNA"/>
</dbReference>
<evidence type="ECO:0000256" key="3">
    <source>
        <dbReference type="SAM" id="SignalP"/>
    </source>
</evidence>
<keyword evidence="3" id="KW-0732">Signal</keyword>
<evidence type="ECO:0000313" key="5">
    <source>
        <dbReference type="EMBL" id="KAH7263646.1"/>
    </source>
</evidence>
<dbReference type="SUPFAM" id="SSF50630">
    <property type="entry name" value="Acid proteases"/>
    <property type="match status" value="1"/>
</dbReference>
<dbReference type="Gene3D" id="2.40.70.10">
    <property type="entry name" value="Acid Proteases"/>
    <property type="match status" value="2"/>
</dbReference>
<dbReference type="AlphaFoldDB" id="A0A8K0SEB0"/>
<dbReference type="InterPro" id="IPR033121">
    <property type="entry name" value="PEPTIDASE_A1"/>
</dbReference>
<dbReference type="PROSITE" id="PS51767">
    <property type="entry name" value="PEPTIDASE_A1"/>
    <property type="match status" value="1"/>
</dbReference>
<comment type="caution">
    <text evidence="5">The sequence shown here is derived from an EMBL/GenBank/DDBJ whole genome shotgun (WGS) entry which is preliminary data.</text>
</comment>
<organism evidence="5 6">
    <name type="scientific">Fusarium tricinctum</name>
    <dbReference type="NCBI Taxonomy" id="61284"/>
    <lineage>
        <taxon>Eukaryota</taxon>
        <taxon>Fungi</taxon>
        <taxon>Dikarya</taxon>
        <taxon>Ascomycota</taxon>
        <taxon>Pezizomycotina</taxon>
        <taxon>Sordariomycetes</taxon>
        <taxon>Hypocreomycetidae</taxon>
        <taxon>Hypocreales</taxon>
        <taxon>Nectriaceae</taxon>
        <taxon>Fusarium</taxon>
        <taxon>Fusarium tricinctum species complex</taxon>
    </lineage>
</organism>
<name>A0A8K0SEB0_9HYPO</name>
<keyword evidence="2" id="KW-0812">Transmembrane</keyword>
<accession>A0A8K0SEB0</accession>
<dbReference type="Proteomes" id="UP000813427">
    <property type="component" value="Unassembled WGS sequence"/>
</dbReference>
<proteinExistence type="predicted"/>
<evidence type="ECO:0000256" key="1">
    <source>
        <dbReference type="SAM" id="MobiDB-lite"/>
    </source>
</evidence>
<dbReference type="OrthoDB" id="5361565at2759"/>
<feature type="compositionally biased region" description="Low complexity" evidence="1">
    <location>
        <begin position="436"/>
        <end position="467"/>
    </location>
</feature>
<gene>
    <name evidence="5" type="ORF">BKA59DRAFT_65069</name>
</gene>
<protein>
    <submittedName>
        <fullName evidence="5">Aspartic-type endopeptidase</fullName>
    </submittedName>
</protein>
<dbReference type="Pfam" id="PF00026">
    <property type="entry name" value="Asp"/>
    <property type="match status" value="1"/>
</dbReference>
<sequence>MHSFSTVYLWVSLLLLGSSTMAQDCVPLPLSMGIHNITTASGELRRGVSLKVGSPEQELSFLPRWNNNNTIIYGPKCDMDNWKHAECETYRGGFYVPKDSKTNSKTKKGYEPLTEPFPKDSYDITTDTISWSEDMALENFPIAQPLNTSRWDLQGYSPQHIIGMDSGSTIMEALKNAGRIASKSFGFWWGLDGVGEKDQKGGSFVLGGYDRAKAYGDGITTQLTHSDKCPSGMVVSISDMVLNFQNGTDTSLFEQRNGGTTLQACLLPDMPIVMAMPYDPYFYNLAVAIDNAEVSRSMGIDFWNVVLDADVKPYTGDLTFRLEGDLDITIPNRQLIVPDRTIKDNGATTANASRPVIRINSLQESTKTALPYLGRYFLTAAYVVLNADANEFTIYQANPTSEEDLVALGEDNKSIDAQATCTVQPTASADPGEGDGTQTEAAGTATAEPTSSDSSGGSGNNKSGSDGDNVKENEDEGGLATGTVVGIAVGVCVPAVAGAAFLVWFLMRRKQKAQEAEKRHYESTAAYVSWSPETPKNGWPTQGVPHFIPQEMATDNQPKQGPVEMP</sequence>
<keyword evidence="2" id="KW-1133">Transmembrane helix</keyword>